<keyword evidence="5" id="KW-0234">DNA repair</keyword>
<keyword evidence="6" id="KW-0539">Nucleus</keyword>
<accession>A0A6A6QJJ0</accession>
<reference evidence="8" key="1">
    <citation type="journal article" date="2020" name="Stud. Mycol.">
        <title>101 Dothideomycetes genomes: a test case for predicting lifestyles and emergence of pathogens.</title>
        <authorList>
            <person name="Haridas S."/>
            <person name="Albert R."/>
            <person name="Binder M."/>
            <person name="Bloem J."/>
            <person name="Labutti K."/>
            <person name="Salamov A."/>
            <person name="Andreopoulos B."/>
            <person name="Baker S."/>
            <person name="Barry K."/>
            <person name="Bills G."/>
            <person name="Bluhm B."/>
            <person name="Cannon C."/>
            <person name="Castanera R."/>
            <person name="Culley D."/>
            <person name="Daum C."/>
            <person name="Ezra D."/>
            <person name="Gonzalez J."/>
            <person name="Henrissat B."/>
            <person name="Kuo A."/>
            <person name="Liang C."/>
            <person name="Lipzen A."/>
            <person name="Lutzoni F."/>
            <person name="Magnuson J."/>
            <person name="Mondo S."/>
            <person name="Nolan M."/>
            <person name="Ohm R."/>
            <person name="Pangilinan J."/>
            <person name="Park H.-J."/>
            <person name="Ramirez L."/>
            <person name="Alfaro M."/>
            <person name="Sun H."/>
            <person name="Tritt A."/>
            <person name="Yoshinaga Y."/>
            <person name="Zwiers L.-H."/>
            <person name="Turgeon B."/>
            <person name="Goodwin S."/>
            <person name="Spatafora J."/>
            <person name="Crous P."/>
            <person name="Grigoriev I."/>
        </authorList>
    </citation>
    <scope>NUCLEOTIDE SEQUENCE</scope>
    <source>
        <strain evidence="8">CBS 269.34</strain>
    </source>
</reference>
<dbReference type="Proteomes" id="UP000799750">
    <property type="component" value="Unassembled WGS sequence"/>
</dbReference>
<evidence type="ECO:0000313" key="8">
    <source>
        <dbReference type="EMBL" id="KAF2492392.1"/>
    </source>
</evidence>
<dbReference type="GO" id="GO:0000712">
    <property type="term" value="P:resolution of meiotic recombination intermediates"/>
    <property type="evidence" value="ECO:0007669"/>
    <property type="project" value="TreeGrafter"/>
</dbReference>
<gene>
    <name evidence="8" type="ORF">BU16DRAFT_542289</name>
</gene>
<evidence type="ECO:0000313" key="9">
    <source>
        <dbReference type="Proteomes" id="UP000799750"/>
    </source>
</evidence>
<feature type="compositionally biased region" description="Polar residues" evidence="7">
    <location>
        <begin position="57"/>
        <end position="66"/>
    </location>
</feature>
<proteinExistence type="inferred from homology"/>
<feature type="compositionally biased region" description="Acidic residues" evidence="7">
    <location>
        <begin position="84"/>
        <end position="98"/>
    </location>
</feature>
<dbReference type="GO" id="GO:0031297">
    <property type="term" value="P:replication fork processing"/>
    <property type="evidence" value="ECO:0007669"/>
    <property type="project" value="TreeGrafter"/>
</dbReference>
<dbReference type="GO" id="GO:0003677">
    <property type="term" value="F:DNA binding"/>
    <property type="evidence" value="ECO:0007669"/>
    <property type="project" value="UniProtKB-KW"/>
</dbReference>
<dbReference type="GO" id="GO:0071821">
    <property type="term" value="C:FANCM-MHF complex"/>
    <property type="evidence" value="ECO:0007669"/>
    <property type="project" value="TreeGrafter"/>
</dbReference>
<dbReference type="GO" id="GO:0006281">
    <property type="term" value="P:DNA repair"/>
    <property type="evidence" value="ECO:0007669"/>
    <property type="project" value="UniProtKB-KW"/>
</dbReference>
<organism evidence="8 9">
    <name type="scientific">Lophium mytilinum</name>
    <dbReference type="NCBI Taxonomy" id="390894"/>
    <lineage>
        <taxon>Eukaryota</taxon>
        <taxon>Fungi</taxon>
        <taxon>Dikarya</taxon>
        <taxon>Ascomycota</taxon>
        <taxon>Pezizomycotina</taxon>
        <taxon>Dothideomycetes</taxon>
        <taxon>Pleosporomycetidae</taxon>
        <taxon>Mytilinidiales</taxon>
        <taxon>Mytilinidiaceae</taxon>
        <taxon>Lophium</taxon>
    </lineage>
</organism>
<dbReference type="GO" id="GO:0051382">
    <property type="term" value="P:kinetochore assembly"/>
    <property type="evidence" value="ECO:0007669"/>
    <property type="project" value="InterPro"/>
</dbReference>
<feature type="region of interest" description="Disordered" evidence="7">
    <location>
        <begin position="1"/>
        <end position="118"/>
    </location>
</feature>
<comment type="subcellular location">
    <subcellularLocation>
        <location evidence="1">Nucleus</location>
    </subcellularLocation>
</comment>
<sequence>MPPKPSNPTRRNGPAFKPPRPVKGAPPASKPARRAAPKTAARTSTSAALKKPAPSRPSFQNASTIISSSAPEDADSASDHNEDYAEAEEEASDEDVEIEERTQHRPAPAQVDESERPAVPAPLLARLLHEGFEDPKVKIQREAMSVVGKYVETFVREAVARAAFEREDASGGGVGMGVSDGFLQVEDLEKLAPQLVLDF</sequence>
<dbReference type="InterPro" id="IPR009072">
    <property type="entry name" value="Histone-fold"/>
</dbReference>
<dbReference type="Gene3D" id="1.10.20.10">
    <property type="entry name" value="Histone, subunit A"/>
    <property type="match status" value="1"/>
</dbReference>
<evidence type="ECO:0000256" key="4">
    <source>
        <dbReference type="ARBA" id="ARBA00023125"/>
    </source>
</evidence>
<keyword evidence="9" id="KW-1185">Reference proteome</keyword>
<comment type="similarity">
    <text evidence="2">Belongs to the CENP-X/MHF2 family.</text>
</comment>
<dbReference type="EMBL" id="MU004194">
    <property type="protein sequence ID" value="KAF2492392.1"/>
    <property type="molecule type" value="Genomic_DNA"/>
</dbReference>
<dbReference type="InterPro" id="IPR018552">
    <property type="entry name" value="CENP-X"/>
</dbReference>
<feature type="compositionally biased region" description="Low complexity" evidence="7">
    <location>
        <begin position="37"/>
        <end position="48"/>
    </location>
</feature>
<evidence type="ECO:0000256" key="7">
    <source>
        <dbReference type="SAM" id="MobiDB-lite"/>
    </source>
</evidence>
<evidence type="ECO:0000256" key="3">
    <source>
        <dbReference type="ARBA" id="ARBA00022763"/>
    </source>
</evidence>
<keyword evidence="4" id="KW-0238">DNA-binding</keyword>
<dbReference type="GO" id="GO:0046982">
    <property type="term" value="F:protein heterodimerization activity"/>
    <property type="evidence" value="ECO:0007669"/>
    <property type="project" value="InterPro"/>
</dbReference>
<evidence type="ECO:0000256" key="1">
    <source>
        <dbReference type="ARBA" id="ARBA00004123"/>
    </source>
</evidence>
<dbReference type="CDD" id="cd22921">
    <property type="entry name" value="HFD_CENP-X"/>
    <property type="match status" value="1"/>
</dbReference>
<evidence type="ECO:0000256" key="2">
    <source>
        <dbReference type="ARBA" id="ARBA00009359"/>
    </source>
</evidence>
<name>A0A6A6QJJ0_9PEZI</name>
<keyword evidence="3" id="KW-0227">DNA damage</keyword>
<protein>
    <submittedName>
        <fullName evidence="8">Uncharacterized protein</fullName>
    </submittedName>
</protein>
<dbReference type="PANTHER" id="PTHR28680:SF1">
    <property type="entry name" value="CENTROMERE PROTEIN X"/>
    <property type="match status" value="1"/>
</dbReference>
<evidence type="ECO:0000256" key="5">
    <source>
        <dbReference type="ARBA" id="ARBA00023204"/>
    </source>
</evidence>
<dbReference type="Pfam" id="PF09415">
    <property type="entry name" value="CENP-X"/>
    <property type="match status" value="1"/>
</dbReference>
<dbReference type="PANTHER" id="PTHR28680">
    <property type="entry name" value="CENTROMERE PROTEIN X"/>
    <property type="match status" value="1"/>
</dbReference>
<evidence type="ECO:0000256" key="6">
    <source>
        <dbReference type="ARBA" id="ARBA00023242"/>
    </source>
</evidence>
<dbReference type="AlphaFoldDB" id="A0A6A6QJJ0"/>